<dbReference type="AlphaFoldDB" id="A0A9P0CN77"/>
<accession>A0A9P0CN77</accession>
<evidence type="ECO:0000313" key="1">
    <source>
        <dbReference type="EMBL" id="CAH1103183.1"/>
    </source>
</evidence>
<reference evidence="1" key="1">
    <citation type="submission" date="2022-01" db="EMBL/GenBank/DDBJ databases">
        <authorList>
            <person name="King R."/>
        </authorList>
    </citation>
    <scope>NUCLEOTIDE SEQUENCE</scope>
</reference>
<proteinExistence type="predicted"/>
<keyword evidence="2" id="KW-1185">Reference proteome</keyword>
<dbReference type="Proteomes" id="UP001153636">
    <property type="component" value="Chromosome 14"/>
</dbReference>
<dbReference type="OrthoDB" id="6613350at2759"/>
<gene>
    <name evidence="1" type="ORF">PSYICH_LOCUS4571</name>
</gene>
<protein>
    <submittedName>
        <fullName evidence="1">Uncharacterized protein</fullName>
    </submittedName>
</protein>
<dbReference type="EMBL" id="OV651826">
    <property type="protein sequence ID" value="CAH1103183.1"/>
    <property type="molecule type" value="Genomic_DNA"/>
</dbReference>
<organism evidence="1 2">
    <name type="scientific">Psylliodes chrysocephalus</name>
    <dbReference type="NCBI Taxonomy" id="3402493"/>
    <lineage>
        <taxon>Eukaryota</taxon>
        <taxon>Metazoa</taxon>
        <taxon>Ecdysozoa</taxon>
        <taxon>Arthropoda</taxon>
        <taxon>Hexapoda</taxon>
        <taxon>Insecta</taxon>
        <taxon>Pterygota</taxon>
        <taxon>Neoptera</taxon>
        <taxon>Endopterygota</taxon>
        <taxon>Coleoptera</taxon>
        <taxon>Polyphaga</taxon>
        <taxon>Cucujiformia</taxon>
        <taxon>Chrysomeloidea</taxon>
        <taxon>Chrysomelidae</taxon>
        <taxon>Galerucinae</taxon>
        <taxon>Alticini</taxon>
        <taxon>Psylliodes</taxon>
    </lineage>
</organism>
<evidence type="ECO:0000313" key="2">
    <source>
        <dbReference type="Proteomes" id="UP001153636"/>
    </source>
</evidence>
<name>A0A9P0CN77_9CUCU</name>
<sequence>MEELCTVPVNNINVVNCVCIVCSLLKKGFSSRNFEEKTDIINSSRLKDPINLETKVEKSAKKFTRHFQVGFYEKYEWLIGCKTLKKLFCWPCLLFNIAEKTHWNSDGITDLNNFPKSVKGHVNSKSHISARIKEKTFGTYRIEHSLDNHLKISNKLHNERVKKIGTSYND</sequence>